<organism evidence="2 4">
    <name type="scientific">Rotaria magnacalcarata</name>
    <dbReference type="NCBI Taxonomy" id="392030"/>
    <lineage>
        <taxon>Eukaryota</taxon>
        <taxon>Metazoa</taxon>
        <taxon>Spiralia</taxon>
        <taxon>Gnathifera</taxon>
        <taxon>Rotifera</taxon>
        <taxon>Eurotatoria</taxon>
        <taxon>Bdelloidea</taxon>
        <taxon>Philodinida</taxon>
        <taxon>Philodinidae</taxon>
        <taxon>Rotaria</taxon>
    </lineage>
</organism>
<protein>
    <submittedName>
        <fullName evidence="2">Uncharacterized protein</fullName>
    </submittedName>
</protein>
<dbReference type="EMBL" id="CAJOBI010121855">
    <property type="protein sequence ID" value="CAF4682242.1"/>
    <property type="molecule type" value="Genomic_DNA"/>
</dbReference>
<feature type="non-terminal residue" evidence="2">
    <location>
        <position position="31"/>
    </location>
</feature>
<evidence type="ECO:0000313" key="3">
    <source>
        <dbReference type="EMBL" id="CAF4682242.1"/>
    </source>
</evidence>
<dbReference type="EMBL" id="CAJOBI010102667">
    <property type="protein sequence ID" value="CAF4595718.1"/>
    <property type="molecule type" value="Genomic_DNA"/>
</dbReference>
<name>A0A8S2Z392_9BILA</name>
<dbReference type="AlphaFoldDB" id="A0A8S2Z392"/>
<sequence length="31" mass="3050">MVGIGNHEYDHATGGNKDPSGAPGPGGFRPG</sequence>
<proteinExistence type="predicted"/>
<evidence type="ECO:0000313" key="4">
    <source>
        <dbReference type="Proteomes" id="UP000676336"/>
    </source>
</evidence>
<dbReference type="Proteomes" id="UP000676336">
    <property type="component" value="Unassembled WGS sequence"/>
</dbReference>
<gene>
    <name evidence="2" type="ORF">SMN809_LOCUS38865</name>
    <name evidence="3" type="ORF">SMN809_LOCUS42327</name>
</gene>
<reference evidence="2" key="1">
    <citation type="submission" date="2021-02" db="EMBL/GenBank/DDBJ databases">
        <authorList>
            <person name="Nowell W R."/>
        </authorList>
    </citation>
    <scope>NUCLEOTIDE SEQUENCE</scope>
</reference>
<feature type="region of interest" description="Disordered" evidence="1">
    <location>
        <begin position="1"/>
        <end position="31"/>
    </location>
</feature>
<evidence type="ECO:0000256" key="1">
    <source>
        <dbReference type="SAM" id="MobiDB-lite"/>
    </source>
</evidence>
<comment type="caution">
    <text evidence="2">The sequence shown here is derived from an EMBL/GenBank/DDBJ whole genome shotgun (WGS) entry which is preliminary data.</text>
</comment>
<accession>A0A8S2Z392</accession>
<evidence type="ECO:0000313" key="2">
    <source>
        <dbReference type="EMBL" id="CAF4595718.1"/>
    </source>
</evidence>